<name>A0A5M9MRX3_9EURO</name>
<evidence type="ECO:0008006" key="10">
    <source>
        <dbReference type="Google" id="ProtNLM"/>
    </source>
</evidence>
<dbReference type="GO" id="GO:0016405">
    <property type="term" value="F:CoA-ligase activity"/>
    <property type="evidence" value="ECO:0007669"/>
    <property type="project" value="TreeGrafter"/>
</dbReference>
<evidence type="ECO:0000313" key="8">
    <source>
        <dbReference type="EMBL" id="KAA8645307.1"/>
    </source>
</evidence>
<reference evidence="8 9" key="1">
    <citation type="submission" date="2019-08" db="EMBL/GenBank/DDBJ databases">
        <title>The genome sequence of a newly discovered highly antifungal drug resistant Aspergillus species, Aspergillus tanneri NIH 1004.</title>
        <authorList>
            <person name="Mounaud S."/>
            <person name="Singh I."/>
            <person name="Joardar V."/>
            <person name="Pakala S."/>
            <person name="Pakala S."/>
            <person name="Venepally P."/>
            <person name="Chung J.K."/>
            <person name="Losada L."/>
            <person name="Nierman W.C."/>
        </authorList>
    </citation>
    <scope>NUCLEOTIDE SEQUENCE [LARGE SCALE GENOMIC DNA]</scope>
    <source>
        <strain evidence="8 9">NIH1004</strain>
    </source>
</reference>
<evidence type="ECO:0000256" key="3">
    <source>
        <dbReference type="ARBA" id="ARBA00022598"/>
    </source>
</evidence>
<dbReference type="PANTHER" id="PTHR24096">
    <property type="entry name" value="LONG-CHAIN-FATTY-ACID--COA LIGASE"/>
    <property type="match status" value="1"/>
</dbReference>
<dbReference type="InterPro" id="IPR042099">
    <property type="entry name" value="ANL_N_sf"/>
</dbReference>
<comment type="caution">
    <text evidence="8">The sequence shown here is derived from an EMBL/GenBank/DDBJ whole genome shotgun (WGS) entry which is preliminary data.</text>
</comment>
<dbReference type="InterPro" id="IPR025110">
    <property type="entry name" value="AMP-bd_C"/>
</dbReference>
<evidence type="ECO:0000313" key="9">
    <source>
        <dbReference type="Proteomes" id="UP000324241"/>
    </source>
</evidence>
<gene>
    <name evidence="8" type="ORF">ATNIH1004_006726</name>
</gene>
<evidence type="ECO:0000259" key="7">
    <source>
        <dbReference type="Pfam" id="PF13193"/>
    </source>
</evidence>
<organism evidence="8 9">
    <name type="scientific">Aspergillus tanneri</name>
    <dbReference type="NCBI Taxonomy" id="1220188"/>
    <lineage>
        <taxon>Eukaryota</taxon>
        <taxon>Fungi</taxon>
        <taxon>Dikarya</taxon>
        <taxon>Ascomycota</taxon>
        <taxon>Pezizomycotina</taxon>
        <taxon>Eurotiomycetes</taxon>
        <taxon>Eurotiomycetidae</taxon>
        <taxon>Eurotiales</taxon>
        <taxon>Aspergillaceae</taxon>
        <taxon>Aspergillus</taxon>
        <taxon>Aspergillus subgen. Circumdati</taxon>
    </lineage>
</organism>
<evidence type="ECO:0000256" key="1">
    <source>
        <dbReference type="ARBA" id="ARBA00005179"/>
    </source>
</evidence>
<keyword evidence="3" id="KW-0436">Ligase</keyword>
<feature type="domain" description="AMP-dependent synthetase/ligase" evidence="6">
    <location>
        <begin position="49"/>
        <end position="419"/>
    </location>
</feature>
<evidence type="ECO:0000259" key="6">
    <source>
        <dbReference type="Pfam" id="PF00501"/>
    </source>
</evidence>
<comment type="pathway">
    <text evidence="1">Secondary metabolite biosynthesis.</text>
</comment>
<dbReference type="OrthoDB" id="6509636at2759"/>
<dbReference type="GeneID" id="54329428"/>
<sequence>MGIVAFLRILWGYCSFGRESVVELRQSSCNHHRDPNIVQWALSGDYDADQAILIDASEPNRSLSKRQVTELVTRLAGSFQPGSAVCLHLTNSILYPVLVLSVLAGECKWTGTNPSYTSAELRHHLDVSGARYVITSVEHLDTVKAAIQGIERDIKITLFSDILQPDVDLKRKSCGYSTLHELMIPSGSNFLIPLETRLQNVHAGTIATLMSTSGTTGLPKMAQRTHRALVAESMSDERYDSTKLYTVRGLFCTPMFHAYSFPKMVINPLRQGQPTYYMTRFDENFALKISQYQITDTITVPPILSRLVEQAKKQIISRESLRSLHSIVCAGAPMTDKLRTEFLELFNLPTSSLVQDWGMTECGCISRESRSENDTSGSVGGAVGGYQVKVDTEQAIQLGDGILVVGELLVKGPQLMTGYQGNAASTAQAFAAGGWYRTGDVGYIDNATGNIYLVDRVKDIIKTNGWQISPAELEATVLRFPGVADACALSMGHSLDEHPEIFVVKGRDDITERQIKEHMRVYLSRYKIESCTVRFVDILPRAPSGKVLRRILRTQLLEEVAHI</sequence>
<accession>A0A5M9MRX3</accession>
<dbReference type="Pfam" id="PF00501">
    <property type="entry name" value="AMP-binding"/>
    <property type="match status" value="1"/>
</dbReference>
<dbReference type="RefSeq" id="XP_033424668.1">
    <property type="nucleotide sequence ID" value="XM_033571353.1"/>
</dbReference>
<dbReference type="SUPFAM" id="SSF56801">
    <property type="entry name" value="Acetyl-CoA synthetase-like"/>
    <property type="match status" value="1"/>
</dbReference>
<dbReference type="Gene3D" id="3.30.300.30">
    <property type="match status" value="1"/>
</dbReference>
<protein>
    <recommendedName>
        <fullName evidence="10">AMP-dependent synthetase/ligase domain-containing protein</fullName>
    </recommendedName>
</protein>
<dbReference type="InterPro" id="IPR000873">
    <property type="entry name" value="AMP-dep_synth/lig_dom"/>
</dbReference>
<dbReference type="VEuPathDB" id="FungiDB:EYZ11_003686"/>
<dbReference type="GO" id="GO:0019748">
    <property type="term" value="P:secondary metabolic process"/>
    <property type="evidence" value="ECO:0007669"/>
    <property type="project" value="TreeGrafter"/>
</dbReference>
<dbReference type="GO" id="GO:0005524">
    <property type="term" value="F:ATP binding"/>
    <property type="evidence" value="ECO:0007669"/>
    <property type="project" value="UniProtKB-KW"/>
</dbReference>
<feature type="domain" description="AMP-binding enzyme C-terminal" evidence="7">
    <location>
        <begin position="472"/>
        <end position="546"/>
    </location>
</feature>
<dbReference type="Proteomes" id="UP000324241">
    <property type="component" value="Unassembled WGS sequence"/>
</dbReference>
<dbReference type="Gene3D" id="3.40.50.12780">
    <property type="entry name" value="N-terminal domain of ligase-like"/>
    <property type="match status" value="1"/>
</dbReference>
<dbReference type="PANTHER" id="PTHR24096:SF317">
    <property type="entry name" value="ADENYLATE-FORMING ENZYME AFEA"/>
    <property type="match status" value="1"/>
</dbReference>
<dbReference type="EMBL" id="QUQM01000007">
    <property type="protein sequence ID" value="KAA8645307.1"/>
    <property type="molecule type" value="Genomic_DNA"/>
</dbReference>
<keyword evidence="4" id="KW-0547">Nucleotide-binding</keyword>
<comment type="similarity">
    <text evidence="2">Belongs to the ATP-dependent AMP-binding enzyme family.</text>
</comment>
<evidence type="ECO:0000256" key="2">
    <source>
        <dbReference type="ARBA" id="ARBA00006432"/>
    </source>
</evidence>
<keyword evidence="5" id="KW-0067">ATP-binding</keyword>
<proteinExistence type="inferred from homology"/>
<dbReference type="AlphaFoldDB" id="A0A5M9MRX3"/>
<dbReference type="Pfam" id="PF13193">
    <property type="entry name" value="AMP-binding_C"/>
    <property type="match status" value="1"/>
</dbReference>
<dbReference type="InterPro" id="IPR045851">
    <property type="entry name" value="AMP-bd_C_sf"/>
</dbReference>
<evidence type="ECO:0000256" key="5">
    <source>
        <dbReference type="ARBA" id="ARBA00022840"/>
    </source>
</evidence>
<evidence type="ECO:0000256" key="4">
    <source>
        <dbReference type="ARBA" id="ARBA00022741"/>
    </source>
</evidence>